<gene>
    <name evidence="1" type="ORF">CIRG_02419</name>
</gene>
<dbReference type="EMBL" id="DS028094">
    <property type="protein sequence ID" value="KMP02727.1"/>
    <property type="molecule type" value="Genomic_DNA"/>
</dbReference>
<accession>A0A0J7AZ17</accession>
<evidence type="ECO:0000313" key="1">
    <source>
        <dbReference type="EMBL" id="KMP02727.1"/>
    </source>
</evidence>
<organism evidence="1 2">
    <name type="scientific">Coccidioides immitis RMSCC 2394</name>
    <dbReference type="NCBI Taxonomy" id="404692"/>
    <lineage>
        <taxon>Eukaryota</taxon>
        <taxon>Fungi</taxon>
        <taxon>Dikarya</taxon>
        <taxon>Ascomycota</taxon>
        <taxon>Pezizomycotina</taxon>
        <taxon>Eurotiomycetes</taxon>
        <taxon>Eurotiomycetidae</taxon>
        <taxon>Onygenales</taxon>
        <taxon>Onygenaceae</taxon>
        <taxon>Coccidioides</taxon>
    </lineage>
</organism>
<reference evidence="2" key="1">
    <citation type="journal article" date="2010" name="Genome Res.">
        <title>Population genomic sequencing of Coccidioides fungi reveals recent hybridization and transposon control.</title>
        <authorList>
            <person name="Neafsey D.E."/>
            <person name="Barker B.M."/>
            <person name="Sharpton T.J."/>
            <person name="Stajich J.E."/>
            <person name="Park D.J."/>
            <person name="Whiston E."/>
            <person name="Hung C.-Y."/>
            <person name="McMahan C."/>
            <person name="White J."/>
            <person name="Sykes S."/>
            <person name="Heiman D."/>
            <person name="Young S."/>
            <person name="Zeng Q."/>
            <person name="Abouelleil A."/>
            <person name="Aftuck L."/>
            <person name="Bessette D."/>
            <person name="Brown A."/>
            <person name="FitzGerald M."/>
            <person name="Lui A."/>
            <person name="Macdonald J.P."/>
            <person name="Priest M."/>
            <person name="Orbach M.J."/>
            <person name="Galgiani J.N."/>
            <person name="Kirkland T.N."/>
            <person name="Cole G.T."/>
            <person name="Birren B.W."/>
            <person name="Henn M.R."/>
            <person name="Taylor J.W."/>
            <person name="Rounsley S.D."/>
        </authorList>
    </citation>
    <scope>NUCLEOTIDE SEQUENCE [LARGE SCALE GENOMIC DNA]</scope>
    <source>
        <strain evidence="2">RMSCC 2394</strain>
    </source>
</reference>
<sequence>MADTFQSPLCRTYRQLKTTEKSTPWLAALETLPCQELQLRCGTQYSFSLTLSSFFAYHPWSSYDLPHHRRPSFSIPTRHPLFCKHLNDLHSNMRRGRF</sequence>
<dbReference type="Proteomes" id="UP000054565">
    <property type="component" value="Unassembled WGS sequence"/>
</dbReference>
<dbReference type="AlphaFoldDB" id="A0A0J7AZ17"/>
<proteinExistence type="predicted"/>
<protein>
    <submittedName>
        <fullName evidence="1">Uncharacterized protein</fullName>
    </submittedName>
</protein>
<evidence type="ECO:0000313" key="2">
    <source>
        <dbReference type="Proteomes" id="UP000054565"/>
    </source>
</evidence>
<name>A0A0J7AZ17_COCIT</name>